<dbReference type="InterPro" id="IPR011712">
    <property type="entry name" value="Sig_transdc_His_kin_sub3_dim/P"/>
</dbReference>
<dbReference type="HOGENOM" id="CLU_405347_0_0_0"/>
<evidence type="ECO:0000313" key="13">
    <source>
        <dbReference type="Proteomes" id="UP000002008"/>
    </source>
</evidence>
<name>A9WA65_CHLAA</name>
<feature type="transmembrane region" description="Helical" evidence="9">
    <location>
        <begin position="103"/>
        <end position="135"/>
    </location>
</feature>
<feature type="transmembrane region" description="Helical" evidence="9">
    <location>
        <begin position="147"/>
        <end position="168"/>
    </location>
</feature>
<dbReference type="PATRIC" id="fig|324602.8.peg.1592"/>
<feature type="transmembrane region" description="Helical" evidence="9">
    <location>
        <begin position="421"/>
        <end position="440"/>
    </location>
</feature>
<feature type="transmembrane region" description="Helical" evidence="9">
    <location>
        <begin position="397"/>
        <end position="415"/>
    </location>
</feature>
<dbReference type="KEGG" id="cau:Caur_1396"/>
<dbReference type="Gene3D" id="3.30.565.10">
    <property type="entry name" value="Histidine kinase-like ATPase, C-terminal domain"/>
    <property type="match status" value="1"/>
</dbReference>
<reference evidence="13" key="1">
    <citation type="journal article" date="2011" name="BMC Genomics">
        <title>Complete genome sequence of the filamentous anoxygenic phototrophic bacterium Chloroflexus aurantiacus.</title>
        <authorList>
            <person name="Tang K.H."/>
            <person name="Barry K."/>
            <person name="Chertkov O."/>
            <person name="Dalin E."/>
            <person name="Han C.S."/>
            <person name="Hauser L.J."/>
            <person name="Honchak B.M."/>
            <person name="Karbach L.E."/>
            <person name="Land M.L."/>
            <person name="Lapidus A."/>
            <person name="Larimer F.W."/>
            <person name="Mikhailova N."/>
            <person name="Pitluck S."/>
            <person name="Pierson B.K."/>
            <person name="Blankenship R.E."/>
        </authorList>
    </citation>
    <scope>NUCLEOTIDE SEQUENCE [LARGE SCALE GENOMIC DNA]</scope>
    <source>
        <strain evidence="13">ATCC 29366 / DSM 635 / J-10-fl</strain>
    </source>
</reference>
<dbReference type="PANTHER" id="PTHR24421">
    <property type="entry name" value="NITRATE/NITRITE SENSOR PROTEIN NARX-RELATED"/>
    <property type="match status" value="1"/>
</dbReference>
<keyword evidence="9" id="KW-0812">Transmembrane</keyword>
<feature type="transmembrane region" description="Helical" evidence="9">
    <location>
        <begin position="299"/>
        <end position="318"/>
    </location>
</feature>
<dbReference type="Proteomes" id="UP000002008">
    <property type="component" value="Chromosome"/>
</dbReference>
<evidence type="ECO:0000259" key="11">
    <source>
        <dbReference type="Pfam" id="PF07730"/>
    </source>
</evidence>
<protein>
    <recommendedName>
        <fullName evidence="2">histidine kinase</fullName>
        <ecNumber evidence="2">2.7.13.3</ecNumber>
    </recommendedName>
</protein>
<dbReference type="Gene3D" id="1.20.5.1930">
    <property type="match status" value="1"/>
</dbReference>
<dbReference type="InParanoid" id="A9WA65"/>
<dbReference type="Pfam" id="PF07730">
    <property type="entry name" value="HisKA_3"/>
    <property type="match status" value="1"/>
</dbReference>
<dbReference type="InterPro" id="IPR003594">
    <property type="entry name" value="HATPase_dom"/>
</dbReference>
<keyword evidence="9" id="KW-1133">Transmembrane helix</keyword>
<dbReference type="STRING" id="324602.Caur_1396"/>
<comment type="catalytic activity">
    <reaction evidence="1">
        <text>ATP + protein L-histidine = ADP + protein N-phospho-L-histidine.</text>
        <dbReference type="EC" id="2.7.13.3"/>
    </reaction>
</comment>
<dbReference type="GO" id="GO:0004672">
    <property type="term" value="F:protein kinase activity"/>
    <property type="evidence" value="ECO:0000318"/>
    <property type="project" value="GO_Central"/>
</dbReference>
<evidence type="ECO:0000256" key="6">
    <source>
        <dbReference type="ARBA" id="ARBA00022777"/>
    </source>
</evidence>
<dbReference type="AlphaFoldDB" id="A9WA65"/>
<dbReference type="InterPro" id="IPR036890">
    <property type="entry name" value="HATPase_C_sf"/>
</dbReference>
<evidence type="ECO:0000256" key="7">
    <source>
        <dbReference type="ARBA" id="ARBA00022840"/>
    </source>
</evidence>
<dbReference type="GO" id="GO:0005886">
    <property type="term" value="C:plasma membrane"/>
    <property type="evidence" value="ECO:0000318"/>
    <property type="project" value="GO_Central"/>
</dbReference>
<dbReference type="EMBL" id="CP000909">
    <property type="protein sequence ID" value="ABY34624.1"/>
    <property type="molecule type" value="Genomic_DNA"/>
</dbReference>
<dbReference type="GO" id="GO:0000155">
    <property type="term" value="F:phosphorelay sensor kinase activity"/>
    <property type="evidence" value="ECO:0007669"/>
    <property type="project" value="InterPro"/>
</dbReference>
<evidence type="ECO:0000256" key="5">
    <source>
        <dbReference type="ARBA" id="ARBA00022741"/>
    </source>
</evidence>
<dbReference type="EnsemblBacteria" id="ABY34624">
    <property type="protein sequence ID" value="ABY34624"/>
    <property type="gene ID" value="Caur_1396"/>
</dbReference>
<dbReference type="eggNOG" id="COG4585">
    <property type="taxonomic scope" value="Bacteria"/>
</dbReference>
<keyword evidence="9" id="KW-0472">Membrane</keyword>
<keyword evidence="13" id="KW-1185">Reference proteome</keyword>
<feature type="transmembrane region" description="Helical" evidence="9">
    <location>
        <begin position="47"/>
        <end position="67"/>
    </location>
</feature>
<feature type="transmembrane region" description="Helical" evidence="9">
    <location>
        <begin position="325"/>
        <end position="343"/>
    </location>
</feature>
<dbReference type="Pfam" id="PF02518">
    <property type="entry name" value="HATPase_c"/>
    <property type="match status" value="1"/>
</dbReference>
<sequence length="678" mass="74556">MKHRISSFMQAVISRYQRAALAFLVLLSLVVLVVALSALSDPVLRTAWPRLIGMLACLVGMVGLAWITPLRLLTVWGQVILIGLELAAAAGAQLLYPTPLIDYIYLILVLQGIMLFRPWLWAIMAVGIWMIWAIVRYRLSHDLIGWLESNLAIAFPATCAIIAAFIYARHLRRSEQVQQMLQQMQQRSAAFSTFLRDVQQRVAHEERQRLLHLLADEVQQALAQAEQSITGALAVAQTNLHRLHAVLDLPRAAAATAIDRLRAAVTALRFQSDDTRQPARLALANTLEETLIAPRPYSVLAWLLPSLFVSLSVGLALIQPNPLSLPALLWLVVLGGLLIVASACTQHVRQTIFIQIGLVVQTLTITLMAAVTNLIPLLWGLLLVAWQMASRLSTLQLIFFGSIFPLLLLGIGFWQSLTLDAATILGLGVAVALVGAPLILARYQLRRRQQVEWQMQLLAAEMQQQANEIQTITIAAERSRFAREMHDDLGSKLVLINLELQLAADLATEDPTAARDHLAHSRELLHSAWQSLLAVVDADLSLQPEELTQNLHQLVRQCAQSTGITVDLNLHGEINQLPAPVAHCVYRAVQEGLTNACKHASADTIIVYVSAEGGYVVVTVTNNDRSDQPRSHIDLGSGSFGLVGLRERAELLGGGIEAGALPEGGWRLRLVLPIDHEE</sequence>
<dbReference type="EC" id="2.7.13.3" evidence="2"/>
<keyword evidence="5" id="KW-0547">Nucleotide-binding</keyword>
<keyword evidence="6" id="KW-0418">Kinase</keyword>
<dbReference type="GO" id="GO:0005524">
    <property type="term" value="F:ATP binding"/>
    <property type="evidence" value="ECO:0007669"/>
    <property type="project" value="UniProtKB-KW"/>
</dbReference>
<keyword evidence="3" id="KW-0597">Phosphoprotein</keyword>
<evidence type="ECO:0000259" key="10">
    <source>
        <dbReference type="Pfam" id="PF02518"/>
    </source>
</evidence>
<feature type="domain" description="Histidine kinase/HSP90-like ATPase" evidence="10">
    <location>
        <begin position="585"/>
        <end position="675"/>
    </location>
</feature>
<evidence type="ECO:0000256" key="9">
    <source>
        <dbReference type="SAM" id="Phobius"/>
    </source>
</evidence>
<evidence type="ECO:0000256" key="8">
    <source>
        <dbReference type="ARBA" id="ARBA00023012"/>
    </source>
</evidence>
<evidence type="ECO:0000256" key="2">
    <source>
        <dbReference type="ARBA" id="ARBA00012438"/>
    </source>
</evidence>
<proteinExistence type="predicted"/>
<dbReference type="PANTHER" id="PTHR24421:SF10">
    <property type="entry name" value="NITRATE_NITRITE SENSOR PROTEIN NARQ"/>
    <property type="match status" value="1"/>
</dbReference>
<dbReference type="SUPFAM" id="SSF55874">
    <property type="entry name" value="ATPase domain of HSP90 chaperone/DNA topoisomerase II/histidine kinase"/>
    <property type="match status" value="1"/>
</dbReference>
<dbReference type="GO" id="GO:0046983">
    <property type="term" value="F:protein dimerization activity"/>
    <property type="evidence" value="ECO:0007669"/>
    <property type="project" value="InterPro"/>
</dbReference>
<evidence type="ECO:0000256" key="1">
    <source>
        <dbReference type="ARBA" id="ARBA00000085"/>
    </source>
</evidence>
<dbReference type="CDD" id="cd16917">
    <property type="entry name" value="HATPase_UhpB-NarQ-NarX-like"/>
    <property type="match status" value="1"/>
</dbReference>
<feature type="domain" description="Signal transduction histidine kinase subgroup 3 dimerisation and phosphoacceptor" evidence="11">
    <location>
        <begin position="477"/>
        <end position="536"/>
    </location>
</feature>
<evidence type="ECO:0000313" key="12">
    <source>
        <dbReference type="EMBL" id="ABY34624.1"/>
    </source>
</evidence>
<keyword evidence="4" id="KW-0808">Transferase</keyword>
<evidence type="ECO:0000256" key="4">
    <source>
        <dbReference type="ARBA" id="ARBA00022679"/>
    </source>
</evidence>
<accession>A9WA65</accession>
<gene>
    <name evidence="12" type="ordered locus">Caur_1396</name>
</gene>
<feature type="transmembrane region" description="Helical" evidence="9">
    <location>
        <begin position="363"/>
        <end position="385"/>
    </location>
</feature>
<evidence type="ECO:0000256" key="3">
    <source>
        <dbReference type="ARBA" id="ARBA00022553"/>
    </source>
</evidence>
<dbReference type="InterPro" id="IPR050482">
    <property type="entry name" value="Sensor_HK_TwoCompSys"/>
</dbReference>
<organism evidence="12 13">
    <name type="scientific">Chloroflexus aurantiacus (strain ATCC 29366 / DSM 635 / J-10-fl)</name>
    <dbReference type="NCBI Taxonomy" id="324602"/>
    <lineage>
        <taxon>Bacteria</taxon>
        <taxon>Bacillati</taxon>
        <taxon>Chloroflexota</taxon>
        <taxon>Chloroflexia</taxon>
        <taxon>Chloroflexales</taxon>
        <taxon>Chloroflexineae</taxon>
        <taxon>Chloroflexaceae</taxon>
        <taxon>Chloroflexus</taxon>
    </lineage>
</organism>
<keyword evidence="7 12" id="KW-0067">ATP-binding</keyword>
<keyword evidence="8" id="KW-0902">Two-component regulatory system</keyword>